<dbReference type="InterPro" id="IPR035890">
    <property type="entry name" value="Anti-sigma-28_factor_FlgM_sf"/>
</dbReference>
<evidence type="ECO:0000313" key="2">
    <source>
        <dbReference type="EMBL" id="MBC5639461.1"/>
    </source>
</evidence>
<organism evidence="2 3">
    <name type="scientific">Clostridium lentum</name>
    <dbReference type="NCBI Taxonomy" id="2763037"/>
    <lineage>
        <taxon>Bacteria</taxon>
        <taxon>Bacillati</taxon>
        <taxon>Bacillota</taxon>
        <taxon>Clostridia</taxon>
        <taxon>Eubacteriales</taxon>
        <taxon>Clostridiaceae</taxon>
        <taxon>Clostridium</taxon>
    </lineage>
</organism>
<dbReference type="Proteomes" id="UP000662088">
    <property type="component" value="Unassembled WGS sequence"/>
</dbReference>
<dbReference type="RefSeq" id="WP_186834721.1">
    <property type="nucleotide sequence ID" value="NZ_JACOOQ010000003.1"/>
</dbReference>
<dbReference type="SUPFAM" id="SSF101498">
    <property type="entry name" value="Anti-sigma factor FlgM"/>
    <property type="match status" value="1"/>
</dbReference>
<proteinExistence type="predicted"/>
<reference evidence="2" key="1">
    <citation type="submission" date="2020-08" db="EMBL/GenBank/DDBJ databases">
        <title>Genome public.</title>
        <authorList>
            <person name="Liu C."/>
            <person name="Sun Q."/>
        </authorList>
    </citation>
    <scope>NUCLEOTIDE SEQUENCE</scope>
    <source>
        <strain evidence="2">NSJ-42</strain>
    </source>
</reference>
<name>A0A8I0DNT0_9CLOT</name>
<feature type="domain" description="Anti-sigma-28 factor FlgM C-terminal" evidence="1">
    <location>
        <begin position="33"/>
        <end position="85"/>
    </location>
</feature>
<dbReference type="Pfam" id="PF04316">
    <property type="entry name" value="FlgM"/>
    <property type="match status" value="1"/>
</dbReference>
<dbReference type="InterPro" id="IPR031316">
    <property type="entry name" value="FlgM_C"/>
</dbReference>
<dbReference type="EMBL" id="JACOOQ010000003">
    <property type="protein sequence ID" value="MBC5639461.1"/>
    <property type="molecule type" value="Genomic_DNA"/>
</dbReference>
<keyword evidence="2" id="KW-0969">Cilium</keyword>
<keyword evidence="3" id="KW-1185">Reference proteome</keyword>
<keyword evidence="2" id="KW-0282">Flagellum</keyword>
<gene>
    <name evidence="2" type="ORF">H8R92_03250</name>
</gene>
<evidence type="ECO:0000259" key="1">
    <source>
        <dbReference type="Pfam" id="PF04316"/>
    </source>
</evidence>
<protein>
    <submittedName>
        <fullName evidence="2">Flagellar biosynthesis anti-sigma factor FlgM</fullName>
    </submittedName>
</protein>
<sequence length="91" mass="10131">MNINGVRTQGVTNIYASNGARKIKETNTDIGKDKIEISELGRNLSMYDNVDFNIDNSAKIEELKAKIQNGTYNVDARLTAQSILNNIKEGR</sequence>
<dbReference type="AlphaFoldDB" id="A0A8I0DNT0"/>
<comment type="caution">
    <text evidence="2">The sequence shown here is derived from an EMBL/GenBank/DDBJ whole genome shotgun (WGS) entry which is preliminary data.</text>
</comment>
<evidence type="ECO:0000313" key="3">
    <source>
        <dbReference type="Proteomes" id="UP000662088"/>
    </source>
</evidence>
<keyword evidence="2" id="KW-0966">Cell projection</keyword>
<accession>A0A8I0DNT0</accession>